<dbReference type="PANTHER" id="PTHR21496">
    <property type="entry name" value="FERREDOXIN-RELATED"/>
    <property type="match status" value="1"/>
</dbReference>
<dbReference type="PROSITE" id="PS51296">
    <property type="entry name" value="RIESKE"/>
    <property type="match status" value="1"/>
</dbReference>
<dbReference type="SUPFAM" id="SSF50022">
    <property type="entry name" value="ISP domain"/>
    <property type="match status" value="1"/>
</dbReference>
<feature type="domain" description="Rieske" evidence="5">
    <location>
        <begin position="51"/>
        <end position="152"/>
    </location>
</feature>
<evidence type="ECO:0000313" key="6">
    <source>
        <dbReference type="EMBL" id="CAL8081453.1"/>
    </source>
</evidence>
<gene>
    <name evidence="6" type="ORF">ODALV1_LOCUS4917</name>
</gene>
<keyword evidence="1" id="KW-0001">2Fe-2S</keyword>
<dbReference type="InterPro" id="IPR017941">
    <property type="entry name" value="Rieske_2Fe-2S"/>
</dbReference>
<evidence type="ECO:0000313" key="7">
    <source>
        <dbReference type="Proteomes" id="UP001642540"/>
    </source>
</evidence>
<organism evidence="6 7">
    <name type="scientific">Orchesella dallaii</name>
    <dbReference type="NCBI Taxonomy" id="48710"/>
    <lineage>
        <taxon>Eukaryota</taxon>
        <taxon>Metazoa</taxon>
        <taxon>Ecdysozoa</taxon>
        <taxon>Arthropoda</taxon>
        <taxon>Hexapoda</taxon>
        <taxon>Collembola</taxon>
        <taxon>Entomobryomorpha</taxon>
        <taxon>Entomobryoidea</taxon>
        <taxon>Orchesellidae</taxon>
        <taxon>Orchesellinae</taxon>
        <taxon>Orchesella</taxon>
    </lineage>
</organism>
<protein>
    <recommendedName>
        <fullName evidence="5">Rieske domain-containing protein</fullName>
    </recommendedName>
</protein>
<keyword evidence="3" id="KW-0408">Iron</keyword>
<reference evidence="6 7" key="1">
    <citation type="submission" date="2024-08" db="EMBL/GenBank/DDBJ databases">
        <authorList>
            <person name="Cucini C."/>
            <person name="Frati F."/>
        </authorList>
    </citation>
    <scope>NUCLEOTIDE SEQUENCE [LARGE SCALE GENOMIC DNA]</scope>
</reference>
<sequence length="168" mass="18739">MSGSGEKLPPTSPRKCRVGQNTELSTITNMVGNMKINSGTRNESEFLYFKVEKLTVDELKKVKVKRVDVNGESLALISHTNKIYAIQEKCPHYGGPLDKGEIEDVPPHGACIKCPWHSWKFSLESGQCVAPKRDDKCLKLYPVQVSKDMKEIKVGFESISESIFNAPP</sequence>
<name>A0ABP1PXG0_9HEXA</name>
<evidence type="ECO:0000256" key="4">
    <source>
        <dbReference type="ARBA" id="ARBA00023014"/>
    </source>
</evidence>
<evidence type="ECO:0000256" key="3">
    <source>
        <dbReference type="ARBA" id="ARBA00023004"/>
    </source>
</evidence>
<proteinExistence type="predicted"/>
<evidence type="ECO:0000256" key="1">
    <source>
        <dbReference type="ARBA" id="ARBA00022714"/>
    </source>
</evidence>
<keyword evidence="7" id="KW-1185">Reference proteome</keyword>
<dbReference type="InterPro" id="IPR036922">
    <property type="entry name" value="Rieske_2Fe-2S_sf"/>
</dbReference>
<accession>A0ABP1PXG0</accession>
<dbReference type="PANTHER" id="PTHR21496:SF25">
    <property type="entry name" value="RIESKE DOMAIN-CONTAINING PROTEIN"/>
    <property type="match status" value="1"/>
</dbReference>
<evidence type="ECO:0000259" key="5">
    <source>
        <dbReference type="PROSITE" id="PS51296"/>
    </source>
</evidence>
<keyword evidence="2" id="KW-0479">Metal-binding</keyword>
<dbReference type="EMBL" id="CAXLJM020000015">
    <property type="protein sequence ID" value="CAL8081453.1"/>
    <property type="molecule type" value="Genomic_DNA"/>
</dbReference>
<keyword evidence="4" id="KW-0411">Iron-sulfur</keyword>
<evidence type="ECO:0000256" key="2">
    <source>
        <dbReference type="ARBA" id="ARBA00022723"/>
    </source>
</evidence>
<dbReference type="Gene3D" id="2.102.10.10">
    <property type="entry name" value="Rieske [2Fe-2S] iron-sulphur domain"/>
    <property type="match status" value="1"/>
</dbReference>
<comment type="caution">
    <text evidence="6">The sequence shown here is derived from an EMBL/GenBank/DDBJ whole genome shotgun (WGS) entry which is preliminary data.</text>
</comment>
<dbReference type="Proteomes" id="UP001642540">
    <property type="component" value="Unassembled WGS sequence"/>
</dbReference>
<dbReference type="Pfam" id="PF00355">
    <property type="entry name" value="Rieske"/>
    <property type="match status" value="1"/>
</dbReference>